<protein>
    <submittedName>
        <fullName evidence="1">Uncharacterized protein</fullName>
    </submittedName>
</protein>
<dbReference type="EMBL" id="BARU01007603">
    <property type="protein sequence ID" value="GAH46471.1"/>
    <property type="molecule type" value="Genomic_DNA"/>
</dbReference>
<gene>
    <name evidence="1" type="ORF">S03H2_14977</name>
</gene>
<proteinExistence type="predicted"/>
<sequence length="82" mass="9547">MPTKAELQNQLEDLQATIRDTITLLQEQIPEPDYTLIRQLHWNRGWAPDGTFTDTILDDPYYDEQALLFTIKVLQNTLDPTT</sequence>
<organism evidence="1">
    <name type="scientific">marine sediment metagenome</name>
    <dbReference type="NCBI Taxonomy" id="412755"/>
    <lineage>
        <taxon>unclassified sequences</taxon>
        <taxon>metagenomes</taxon>
        <taxon>ecological metagenomes</taxon>
    </lineage>
</organism>
<evidence type="ECO:0000313" key="1">
    <source>
        <dbReference type="EMBL" id="GAH46471.1"/>
    </source>
</evidence>
<name>X1FLE1_9ZZZZ</name>
<comment type="caution">
    <text evidence="1">The sequence shown here is derived from an EMBL/GenBank/DDBJ whole genome shotgun (WGS) entry which is preliminary data.</text>
</comment>
<accession>X1FLE1</accession>
<reference evidence="1" key="1">
    <citation type="journal article" date="2014" name="Front. Microbiol.">
        <title>High frequency of phylogenetically diverse reductive dehalogenase-homologous genes in deep subseafloor sedimentary metagenomes.</title>
        <authorList>
            <person name="Kawai M."/>
            <person name="Futagami T."/>
            <person name="Toyoda A."/>
            <person name="Takaki Y."/>
            <person name="Nishi S."/>
            <person name="Hori S."/>
            <person name="Arai W."/>
            <person name="Tsubouchi T."/>
            <person name="Morono Y."/>
            <person name="Uchiyama I."/>
            <person name="Ito T."/>
            <person name="Fujiyama A."/>
            <person name="Inagaki F."/>
            <person name="Takami H."/>
        </authorList>
    </citation>
    <scope>NUCLEOTIDE SEQUENCE</scope>
    <source>
        <strain evidence="1">Expedition CK06-06</strain>
    </source>
</reference>
<dbReference type="AlphaFoldDB" id="X1FLE1"/>